<evidence type="ECO:0000313" key="1">
    <source>
        <dbReference type="EMBL" id="GLL13754.1"/>
    </source>
</evidence>
<sequence>MERTTGSTGSNGSTAEVKVLRATVTEEVLDVDEHARLVDDAAAGAVVTFSGVVRDHDGGRSVSGLEYSAHPTAATVVAEVARDVAGRARGVRAIAVSHRVGRLAIGDVALACAVSADHRQEAFATCSELVEEVKRLLPVWKHQAFADGTDEWVNST</sequence>
<dbReference type="CDD" id="cd00756">
    <property type="entry name" value="MoaE"/>
    <property type="match status" value="1"/>
</dbReference>
<dbReference type="EMBL" id="BSFQ01000024">
    <property type="protein sequence ID" value="GLL13754.1"/>
    <property type="molecule type" value="Genomic_DNA"/>
</dbReference>
<reference evidence="1" key="1">
    <citation type="journal article" date="2014" name="Int. J. Syst. Evol. Microbiol.">
        <title>Complete genome sequence of Corynebacterium casei LMG S-19264T (=DSM 44701T), isolated from a smear-ripened cheese.</title>
        <authorList>
            <consortium name="US DOE Joint Genome Institute (JGI-PGF)"/>
            <person name="Walter F."/>
            <person name="Albersmeier A."/>
            <person name="Kalinowski J."/>
            <person name="Ruckert C."/>
        </authorList>
    </citation>
    <scope>NUCLEOTIDE SEQUENCE</scope>
    <source>
        <strain evidence="1">VKM Ac-1069</strain>
    </source>
</reference>
<reference evidence="1" key="2">
    <citation type="submission" date="2023-01" db="EMBL/GenBank/DDBJ databases">
        <authorList>
            <person name="Sun Q."/>
            <person name="Evtushenko L."/>
        </authorList>
    </citation>
    <scope>NUCLEOTIDE SEQUENCE</scope>
    <source>
        <strain evidence="1">VKM Ac-1069</strain>
    </source>
</reference>
<comment type="caution">
    <text evidence="1">The sequence shown here is derived from an EMBL/GenBank/DDBJ whole genome shotgun (WGS) entry which is preliminary data.</text>
</comment>
<dbReference type="SUPFAM" id="SSF54690">
    <property type="entry name" value="Molybdopterin synthase subunit MoaE"/>
    <property type="match status" value="1"/>
</dbReference>
<dbReference type="Pfam" id="PF02391">
    <property type="entry name" value="MoaE"/>
    <property type="match status" value="1"/>
</dbReference>
<dbReference type="InterPro" id="IPR036563">
    <property type="entry name" value="MoaE_sf"/>
</dbReference>
<accession>A0A9W6NYC6</accession>
<evidence type="ECO:0008006" key="3">
    <source>
        <dbReference type="Google" id="ProtNLM"/>
    </source>
</evidence>
<gene>
    <name evidence="1" type="ORF">GCM10017577_48980</name>
</gene>
<evidence type="ECO:0000313" key="2">
    <source>
        <dbReference type="Proteomes" id="UP001143463"/>
    </source>
</evidence>
<organism evidence="1 2">
    <name type="scientific">Pseudonocardia halophobica</name>
    <dbReference type="NCBI Taxonomy" id="29401"/>
    <lineage>
        <taxon>Bacteria</taxon>
        <taxon>Bacillati</taxon>
        <taxon>Actinomycetota</taxon>
        <taxon>Actinomycetes</taxon>
        <taxon>Pseudonocardiales</taxon>
        <taxon>Pseudonocardiaceae</taxon>
        <taxon>Pseudonocardia</taxon>
    </lineage>
</organism>
<dbReference type="Proteomes" id="UP001143463">
    <property type="component" value="Unassembled WGS sequence"/>
</dbReference>
<dbReference type="Gene3D" id="3.90.1170.40">
    <property type="entry name" value="Molybdopterin biosynthesis MoaE subunit"/>
    <property type="match status" value="1"/>
</dbReference>
<keyword evidence="2" id="KW-1185">Reference proteome</keyword>
<protein>
    <recommendedName>
        <fullName evidence="3">Molybdopterin synthase subunit MoaE</fullName>
    </recommendedName>
</protein>
<dbReference type="AlphaFoldDB" id="A0A9W6NYC6"/>
<dbReference type="PANTHER" id="PTHR23404">
    <property type="entry name" value="MOLYBDOPTERIN SYNTHASE RELATED"/>
    <property type="match status" value="1"/>
</dbReference>
<name>A0A9W6NYC6_9PSEU</name>
<dbReference type="InterPro" id="IPR003448">
    <property type="entry name" value="Mopterin_biosynth_MoaE"/>
</dbReference>
<dbReference type="GO" id="GO:0006777">
    <property type="term" value="P:Mo-molybdopterin cofactor biosynthetic process"/>
    <property type="evidence" value="ECO:0007669"/>
    <property type="project" value="InterPro"/>
</dbReference>
<proteinExistence type="predicted"/>